<sequence length="153" mass="16510">MSLNNIPNKTDKAERAEIIIRNHVILSMGIGLIPVPILDTVGLSGIQLAMLRKLTKIYQIPFSDHIGKSALMSLIGGTGSVPAARIVFTAMKAVPFIGTSIAAITMPVTAGAITHATGRIFYQHFASGGTFLTFDPKKVRAYYDQECSSFKEK</sequence>
<keyword evidence="6" id="KW-1185">Reference proteome</keyword>
<dbReference type="AlphaFoldDB" id="A0A444J007"/>
<keyword evidence="2" id="KW-0812">Transmembrane</keyword>
<comment type="caution">
    <text evidence="5">The sequence shown here is derived from an EMBL/GenBank/DDBJ whole genome shotgun (WGS) entry which is preliminary data.</text>
</comment>
<proteinExistence type="predicted"/>
<organism evidence="5 6">
    <name type="scientific">Candidatus Electrothrix aarhusensis</name>
    <dbReference type="NCBI Taxonomy" id="1859131"/>
    <lineage>
        <taxon>Bacteria</taxon>
        <taxon>Pseudomonadati</taxon>
        <taxon>Thermodesulfobacteriota</taxon>
        <taxon>Desulfobulbia</taxon>
        <taxon>Desulfobulbales</taxon>
        <taxon>Desulfobulbaceae</taxon>
        <taxon>Candidatus Electrothrix</taxon>
    </lineage>
</organism>
<gene>
    <name evidence="5" type="ORF">H206_00880</name>
</gene>
<dbReference type="InterPro" id="IPR021147">
    <property type="entry name" value="DUF697"/>
</dbReference>
<comment type="subcellular location">
    <subcellularLocation>
        <location evidence="1">Membrane</location>
        <topology evidence="1">Multi-pass membrane protein</topology>
    </subcellularLocation>
</comment>
<reference evidence="5 6" key="1">
    <citation type="submission" date="2017-01" db="EMBL/GenBank/DDBJ databases">
        <title>The cable genome- insights into the physiology and evolution of filamentous bacteria capable of sulfide oxidation via long distance electron transfer.</title>
        <authorList>
            <person name="Schreiber L."/>
            <person name="Bjerg J.T."/>
            <person name="Boggild A."/>
            <person name="Van De Vossenberg J."/>
            <person name="Meysman F."/>
            <person name="Nielsen L.P."/>
            <person name="Schramm A."/>
            <person name="Kjeldsen K.U."/>
        </authorList>
    </citation>
    <scope>NUCLEOTIDE SEQUENCE [LARGE SCALE GENOMIC DNA]</scope>
    <source>
        <strain evidence="5">MCF</strain>
    </source>
</reference>
<dbReference type="GO" id="GO:0016020">
    <property type="term" value="C:membrane"/>
    <property type="evidence" value="ECO:0007669"/>
    <property type="project" value="UniProtKB-SubCell"/>
</dbReference>
<evidence type="ECO:0000313" key="5">
    <source>
        <dbReference type="EMBL" id="RWX46449.1"/>
    </source>
</evidence>
<protein>
    <recommendedName>
        <fullName evidence="7">GTPase</fullName>
    </recommendedName>
</protein>
<dbReference type="Pfam" id="PF05128">
    <property type="entry name" value="DUF697"/>
    <property type="match status" value="1"/>
</dbReference>
<evidence type="ECO:0000313" key="6">
    <source>
        <dbReference type="Proteomes" id="UP000287853"/>
    </source>
</evidence>
<dbReference type="EMBL" id="MTKO01000064">
    <property type="protein sequence ID" value="RWX46449.1"/>
    <property type="molecule type" value="Genomic_DNA"/>
</dbReference>
<keyword evidence="4" id="KW-0472">Membrane</keyword>
<name>A0A444J007_9BACT</name>
<accession>A0A444J007</accession>
<evidence type="ECO:0000256" key="3">
    <source>
        <dbReference type="ARBA" id="ARBA00022989"/>
    </source>
</evidence>
<dbReference type="Proteomes" id="UP000287853">
    <property type="component" value="Unassembled WGS sequence"/>
</dbReference>
<evidence type="ECO:0000256" key="1">
    <source>
        <dbReference type="ARBA" id="ARBA00004141"/>
    </source>
</evidence>
<evidence type="ECO:0000256" key="2">
    <source>
        <dbReference type="ARBA" id="ARBA00022692"/>
    </source>
</evidence>
<keyword evidence="3" id="KW-1133">Transmembrane helix</keyword>
<evidence type="ECO:0000256" key="4">
    <source>
        <dbReference type="ARBA" id="ARBA00023136"/>
    </source>
</evidence>
<evidence type="ECO:0008006" key="7">
    <source>
        <dbReference type="Google" id="ProtNLM"/>
    </source>
</evidence>